<comment type="caution">
    <text evidence="1">The sequence shown here is derived from an EMBL/GenBank/DDBJ whole genome shotgun (WGS) entry which is preliminary data.</text>
</comment>
<reference evidence="1" key="1">
    <citation type="submission" date="2023-04" db="EMBL/GenBank/DDBJ databases">
        <title>A chromosome-level genome assembly of the parasitoid wasp Eretmocerus hayati.</title>
        <authorList>
            <person name="Zhong Y."/>
            <person name="Liu S."/>
            <person name="Liu Y."/>
        </authorList>
    </citation>
    <scope>NUCLEOTIDE SEQUENCE</scope>
    <source>
        <strain evidence="1">ZJU_SS_LIU_2023</strain>
    </source>
</reference>
<name>A0ACC2NF38_9HYME</name>
<protein>
    <submittedName>
        <fullName evidence="1">Uncharacterized protein</fullName>
    </submittedName>
</protein>
<accession>A0ACC2NF38</accession>
<organism evidence="1 2">
    <name type="scientific">Eretmocerus hayati</name>
    <dbReference type="NCBI Taxonomy" id="131215"/>
    <lineage>
        <taxon>Eukaryota</taxon>
        <taxon>Metazoa</taxon>
        <taxon>Ecdysozoa</taxon>
        <taxon>Arthropoda</taxon>
        <taxon>Hexapoda</taxon>
        <taxon>Insecta</taxon>
        <taxon>Pterygota</taxon>
        <taxon>Neoptera</taxon>
        <taxon>Endopterygota</taxon>
        <taxon>Hymenoptera</taxon>
        <taxon>Apocrita</taxon>
        <taxon>Proctotrupomorpha</taxon>
        <taxon>Chalcidoidea</taxon>
        <taxon>Aphelinidae</taxon>
        <taxon>Aphelininae</taxon>
        <taxon>Eretmocerus</taxon>
    </lineage>
</organism>
<sequence>MSFTESYNNSNELLDHVFPYIKEKLLVHQVTLITRTTDYFSGFAGSITKRIFSEFSTNLIESDKLKIPQTKDQRIQDEFWQSLITVQKYLKIGIVETKNQNNVVEEMTELLNLFTNKYPLVRGKYLIFLINGKNNTLEKFLRDAWSLRILDVTIIEWVSSNNEEENFSSILGLDSARDFGKKAVIHTYNPFYKKYSKNAMTIDTDIFPNKLTNLNGYPMHTLHRTISNKDDKKKVVKKENHERLRAPDLDQAVLRSLSESLNSTLVPAAVDERDNRLIVKAFQRPESECGTKIESNDLSFDARLDLSMIYDSNSKNGEGNSVTYSWTHNHLYFPTPLSFKLAVRLRRVSKINVDFHIIIISIVFFLIGLIFPLFTRLLRFKNRDWNIINITTAQMGGRIKQFNHIRVSNGIFLINLYVSTFIITTLMSGRILDFLYYHNDLTFTTLSDLADSGIMLTMHRHHIDILSDMYNDPILQKIVSQTIVVDDDEPSKLFCYAKSDQTVDDSVNACLLFPGYKIPKFHFENRDWVVGTIDEPVIYYLPFIRLRQSGLIYKNYLEKLFYRSLETGLVNHWQKFSENSHFSIVKSKDDSKAPLNRYIPSLKKENPEVPISIKLLWVLSIGYTIACIVLILEILWKLFIGSKKFGLLKNPRNVVA</sequence>
<gene>
    <name evidence="1" type="ORF">QAD02_009868</name>
</gene>
<evidence type="ECO:0000313" key="2">
    <source>
        <dbReference type="Proteomes" id="UP001239111"/>
    </source>
</evidence>
<dbReference type="EMBL" id="CM056744">
    <property type="protein sequence ID" value="KAJ8668205.1"/>
    <property type="molecule type" value="Genomic_DNA"/>
</dbReference>
<proteinExistence type="predicted"/>
<evidence type="ECO:0000313" key="1">
    <source>
        <dbReference type="EMBL" id="KAJ8668205.1"/>
    </source>
</evidence>
<keyword evidence="2" id="KW-1185">Reference proteome</keyword>
<dbReference type="Proteomes" id="UP001239111">
    <property type="component" value="Chromosome 4"/>
</dbReference>